<evidence type="ECO:0000313" key="1">
    <source>
        <dbReference type="EMBL" id="WUV42777.1"/>
    </source>
</evidence>
<name>A0ABZ1YHS5_9NOCA</name>
<evidence type="ECO:0000313" key="2">
    <source>
        <dbReference type="Proteomes" id="UP001432062"/>
    </source>
</evidence>
<organism evidence="1 2">
    <name type="scientific">Nocardia vinacea</name>
    <dbReference type="NCBI Taxonomy" id="96468"/>
    <lineage>
        <taxon>Bacteria</taxon>
        <taxon>Bacillati</taxon>
        <taxon>Actinomycetota</taxon>
        <taxon>Actinomycetes</taxon>
        <taxon>Mycobacteriales</taxon>
        <taxon>Nocardiaceae</taxon>
        <taxon>Nocardia</taxon>
    </lineage>
</organism>
<dbReference type="InterPro" id="IPR021226">
    <property type="entry name" value="Phage_gene29"/>
</dbReference>
<dbReference type="Pfam" id="PF10910">
    <property type="entry name" value="Phage_gene29"/>
    <property type="match status" value="1"/>
</dbReference>
<proteinExistence type="predicted"/>
<dbReference type="Proteomes" id="UP001432062">
    <property type="component" value="Chromosome"/>
</dbReference>
<reference evidence="1" key="1">
    <citation type="submission" date="2022-10" db="EMBL/GenBank/DDBJ databases">
        <title>The complete genomes of actinobacterial strains from the NBC collection.</title>
        <authorList>
            <person name="Joergensen T.S."/>
            <person name="Alvarez Arevalo M."/>
            <person name="Sterndorff E.B."/>
            <person name="Faurdal D."/>
            <person name="Vuksanovic O."/>
            <person name="Mourched A.-S."/>
            <person name="Charusanti P."/>
            <person name="Shaw S."/>
            <person name="Blin K."/>
            <person name="Weber T."/>
        </authorList>
    </citation>
    <scope>NUCLEOTIDE SEQUENCE</scope>
    <source>
        <strain evidence="1">NBC_01482</strain>
    </source>
</reference>
<sequence>MAFKVLENSNLDDPEEHFAWALRNVPGVGAGSHNGTSIPPKWAAAISKHLVELGYIYGPYLAAKADMDGKVDVSQIPEPVKKFQRPFRGVQSQWNPATAWVKMAAPEPKRVMLPDLDLLTADEREALLNAFRSRGDIPAPTGPPNVARVVDE</sequence>
<dbReference type="EMBL" id="CP109441">
    <property type="protein sequence ID" value="WUV42777.1"/>
    <property type="molecule type" value="Genomic_DNA"/>
</dbReference>
<accession>A0ABZ1YHS5</accession>
<dbReference type="RefSeq" id="WP_329405395.1">
    <property type="nucleotide sequence ID" value="NZ_CP109441.1"/>
</dbReference>
<gene>
    <name evidence="1" type="ORF">OG563_26395</name>
</gene>
<protein>
    <submittedName>
        <fullName evidence="1">DUF2744 domain-containing protein</fullName>
    </submittedName>
</protein>
<keyword evidence="2" id="KW-1185">Reference proteome</keyword>